<dbReference type="Pfam" id="PF13377">
    <property type="entry name" value="Peripla_BP_3"/>
    <property type="match status" value="1"/>
</dbReference>
<dbReference type="SUPFAM" id="SSF47413">
    <property type="entry name" value="lambda repressor-like DNA-binding domains"/>
    <property type="match status" value="1"/>
</dbReference>
<dbReference type="InterPro" id="IPR010982">
    <property type="entry name" value="Lambda_DNA-bd_dom_sf"/>
</dbReference>
<keyword evidence="7" id="KW-1185">Reference proteome</keyword>
<evidence type="ECO:0000256" key="3">
    <source>
        <dbReference type="ARBA" id="ARBA00023163"/>
    </source>
</evidence>
<dbReference type="InterPro" id="IPR000843">
    <property type="entry name" value="HTH_LacI"/>
</dbReference>
<dbReference type="CDD" id="cd01392">
    <property type="entry name" value="HTH_LacI"/>
    <property type="match status" value="1"/>
</dbReference>
<proteinExistence type="predicted"/>
<keyword evidence="1" id="KW-0805">Transcription regulation</keyword>
<dbReference type="AlphaFoldDB" id="A0A8J4A002"/>
<evidence type="ECO:0000313" key="7">
    <source>
        <dbReference type="Proteomes" id="UP000635606"/>
    </source>
</evidence>
<feature type="domain" description="HTH lacI-type" evidence="5">
    <location>
        <begin position="18"/>
        <end position="63"/>
    </location>
</feature>
<evidence type="ECO:0000256" key="2">
    <source>
        <dbReference type="ARBA" id="ARBA00023125"/>
    </source>
</evidence>
<evidence type="ECO:0000313" key="6">
    <source>
        <dbReference type="EMBL" id="GIJ72393.1"/>
    </source>
</evidence>
<dbReference type="PROSITE" id="PS50932">
    <property type="entry name" value="HTH_LACI_2"/>
    <property type="match status" value="1"/>
</dbReference>
<dbReference type="SUPFAM" id="SSF53822">
    <property type="entry name" value="Periplasmic binding protein-like I"/>
    <property type="match status" value="1"/>
</dbReference>
<evidence type="ECO:0000256" key="1">
    <source>
        <dbReference type="ARBA" id="ARBA00023015"/>
    </source>
</evidence>
<dbReference type="SMART" id="SM00354">
    <property type="entry name" value="HTH_LACI"/>
    <property type="match status" value="1"/>
</dbReference>
<dbReference type="Proteomes" id="UP000635606">
    <property type="component" value="Unassembled WGS sequence"/>
</dbReference>
<evidence type="ECO:0000256" key="4">
    <source>
        <dbReference type="SAM" id="MobiDB-lite"/>
    </source>
</evidence>
<organism evidence="6 7">
    <name type="scientific">Virgisporangium ochraceum</name>
    <dbReference type="NCBI Taxonomy" id="65505"/>
    <lineage>
        <taxon>Bacteria</taxon>
        <taxon>Bacillati</taxon>
        <taxon>Actinomycetota</taxon>
        <taxon>Actinomycetes</taxon>
        <taxon>Micromonosporales</taxon>
        <taxon>Micromonosporaceae</taxon>
        <taxon>Virgisporangium</taxon>
    </lineage>
</organism>
<gene>
    <name evidence="6" type="primary">lacI_12</name>
    <name evidence="6" type="ORF">Voc01_073100</name>
</gene>
<dbReference type="PANTHER" id="PTHR30146">
    <property type="entry name" value="LACI-RELATED TRANSCRIPTIONAL REPRESSOR"/>
    <property type="match status" value="1"/>
</dbReference>
<dbReference type="Gene3D" id="1.10.260.40">
    <property type="entry name" value="lambda repressor-like DNA-binding domains"/>
    <property type="match status" value="1"/>
</dbReference>
<keyword evidence="3" id="KW-0804">Transcription</keyword>
<dbReference type="GO" id="GO:0000976">
    <property type="term" value="F:transcription cis-regulatory region binding"/>
    <property type="evidence" value="ECO:0007669"/>
    <property type="project" value="TreeGrafter"/>
</dbReference>
<feature type="region of interest" description="Disordered" evidence="4">
    <location>
        <begin position="338"/>
        <end position="358"/>
    </location>
</feature>
<dbReference type="InterPro" id="IPR028082">
    <property type="entry name" value="Peripla_BP_I"/>
</dbReference>
<protein>
    <submittedName>
        <fullName evidence="6">LacI family transcriptional regulator</fullName>
    </submittedName>
</protein>
<sequence length="358" mass="37715">MIEGSGRRPRGGARRGDVPITTIAELAGVSPPTVSKVLNGRHGVGLETRRRVEALLRDHGYRRPLPTTSTPCVEVVFDRMLGSIAVDILQGVGEVAGEQDCTVGFTDVRRHLDAGEPWLDALLRRRPTAVITVCSLATVEHSERLAASGIGLVAIDPIGELATTPVVGSNNWSGALTAVRHLLDLGHRRIGVLTGPVRDLSARARLDGARAALDHAGIAATDELERQGVFTVDDGLRLGAELLALPERPTAIACGDDLQALGVYEAARRAGLRIPEDLSVVGFDDVDQAAWTAPPLTTVRQEFALMGATAARLALELAAGQLPARQRHELDTVLVVRGSTAAPPDRSGGTDRAGGCAD</sequence>
<reference evidence="6" key="1">
    <citation type="submission" date="2021-01" db="EMBL/GenBank/DDBJ databases">
        <title>Whole genome shotgun sequence of Virgisporangium ochraceum NBRC 16418.</title>
        <authorList>
            <person name="Komaki H."/>
            <person name="Tamura T."/>
        </authorList>
    </citation>
    <scope>NUCLEOTIDE SEQUENCE</scope>
    <source>
        <strain evidence="6">NBRC 16418</strain>
    </source>
</reference>
<dbReference type="GO" id="GO:0003700">
    <property type="term" value="F:DNA-binding transcription factor activity"/>
    <property type="evidence" value="ECO:0007669"/>
    <property type="project" value="TreeGrafter"/>
</dbReference>
<dbReference type="PANTHER" id="PTHR30146:SF153">
    <property type="entry name" value="LACTOSE OPERON REPRESSOR"/>
    <property type="match status" value="1"/>
</dbReference>
<comment type="caution">
    <text evidence="6">The sequence shown here is derived from an EMBL/GenBank/DDBJ whole genome shotgun (WGS) entry which is preliminary data.</text>
</comment>
<name>A0A8J4A002_9ACTN</name>
<dbReference type="EMBL" id="BOPH01000101">
    <property type="protein sequence ID" value="GIJ72393.1"/>
    <property type="molecule type" value="Genomic_DNA"/>
</dbReference>
<dbReference type="InterPro" id="IPR046335">
    <property type="entry name" value="LacI/GalR-like_sensor"/>
</dbReference>
<keyword evidence="2" id="KW-0238">DNA-binding</keyword>
<dbReference type="RefSeq" id="WP_203932252.1">
    <property type="nucleotide sequence ID" value="NZ_BOPH01000101.1"/>
</dbReference>
<accession>A0A8J4A002</accession>
<evidence type="ECO:0000259" key="5">
    <source>
        <dbReference type="PROSITE" id="PS50932"/>
    </source>
</evidence>
<dbReference type="Pfam" id="PF00356">
    <property type="entry name" value="LacI"/>
    <property type="match status" value="1"/>
</dbReference>
<dbReference type="Gene3D" id="3.40.50.2300">
    <property type="match status" value="2"/>
</dbReference>